<feature type="transmembrane region" description="Helical" evidence="7">
    <location>
        <begin position="279"/>
        <end position="299"/>
    </location>
</feature>
<evidence type="ECO:0000256" key="7">
    <source>
        <dbReference type="SAM" id="Phobius"/>
    </source>
</evidence>
<feature type="transmembrane region" description="Helical" evidence="7">
    <location>
        <begin position="94"/>
        <end position="114"/>
    </location>
</feature>
<dbReference type="Gene3D" id="1.10.3720.10">
    <property type="entry name" value="MetI-like"/>
    <property type="match status" value="1"/>
</dbReference>
<evidence type="ECO:0000256" key="3">
    <source>
        <dbReference type="ARBA" id="ARBA00022475"/>
    </source>
</evidence>
<dbReference type="EMBL" id="CAEZSB010000008">
    <property type="protein sequence ID" value="CAB4530093.1"/>
    <property type="molecule type" value="Genomic_DNA"/>
</dbReference>
<proteinExistence type="predicted"/>
<accession>A0A6J6AVH6</accession>
<dbReference type="PANTHER" id="PTHR30193:SF37">
    <property type="entry name" value="INNER MEMBRANE ABC TRANSPORTER PERMEASE PROTEIN YCJO"/>
    <property type="match status" value="1"/>
</dbReference>
<gene>
    <name evidence="9" type="ORF">UFOPK1395_00164</name>
</gene>
<dbReference type="GO" id="GO:0055085">
    <property type="term" value="P:transmembrane transport"/>
    <property type="evidence" value="ECO:0007669"/>
    <property type="project" value="InterPro"/>
</dbReference>
<dbReference type="InterPro" id="IPR000515">
    <property type="entry name" value="MetI-like"/>
</dbReference>
<keyword evidence="5 7" id="KW-1133">Transmembrane helix</keyword>
<dbReference type="GO" id="GO:0005886">
    <property type="term" value="C:plasma membrane"/>
    <property type="evidence" value="ECO:0007669"/>
    <property type="project" value="UniProtKB-SubCell"/>
</dbReference>
<dbReference type="PANTHER" id="PTHR30193">
    <property type="entry name" value="ABC TRANSPORTER PERMEASE PROTEIN"/>
    <property type="match status" value="1"/>
</dbReference>
<dbReference type="CDD" id="cd06261">
    <property type="entry name" value="TM_PBP2"/>
    <property type="match status" value="1"/>
</dbReference>
<feature type="domain" description="ABC transmembrane type-1" evidence="8">
    <location>
        <begin position="88"/>
        <end position="300"/>
    </location>
</feature>
<keyword evidence="6 7" id="KW-0472">Membrane</keyword>
<feature type="transmembrane region" description="Helical" evidence="7">
    <location>
        <begin position="167"/>
        <end position="187"/>
    </location>
</feature>
<evidence type="ECO:0000256" key="2">
    <source>
        <dbReference type="ARBA" id="ARBA00022448"/>
    </source>
</evidence>
<dbReference type="AlphaFoldDB" id="A0A6J6AVH6"/>
<name>A0A6J6AVH6_9ZZZZ</name>
<dbReference type="PROSITE" id="PS50928">
    <property type="entry name" value="ABC_TM1"/>
    <property type="match status" value="1"/>
</dbReference>
<reference evidence="9" key="1">
    <citation type="submission" date="2020-05" db="EMBL/GenBank/DDBJ databases">
        <authorList>
            <person name="Chiriac C."/>
            <person name="Salcher M."/>
            <person name="Ghai R."/>
            <person name="Kavagutti S V."/>
        </authorList>
    </citation>
    <scope>NUCLEOTIDE SEQUENCE</scope>
</reference>
<organism evidence="9">
    <name type="scientific">freshwater metagenome</name>
    <dbReference type="NCBI Taxonomy" id="449393"/>
    <lineage>
        <taxon>unclassified sequences</taxon>
        <taxon>metagenomes</taxon>
        <taxon>ecological metagenomes</taxon>
    </lineage>
</organism>
<evidence type="ECO:0000256" key="5">
    <source>
        <dbReference type="ARBA" id="ARBA00022989"/>
    </source>
</evidence>
<protein>
    <submittedName>
        <fullName evidence="9">Unannotated protein</fullName>
    </submittedName>
</protein>
<dbReference type="Pfam" id="PF00528">
    <property type="entry name" value="BPD_transp_1"/>
    <property type="match status" value="1"/>
</dbReference>
<sequence length="313" mass="34560">MVVANPEALSVKHSMRRSRPNRGFRSTGMGWLFAAPAVVILLFFFIVPLGYSVVMSTKNWPLLGTDRPTNFPDNYIQLSDNELFMNSLLFTVKYTAIISIILLTLSLGLALLVQESKQGTSGILRTVYFLPVVTGLSTAALLFLGFLNPTVGPMTRILSFFGMEPDWLGTPNLALTSTVMMMTWRFAGFYMVIMLSGLQAIPQDIYESAAVDGANRINTFRYITAPLMKSTFSLCLILILTGGMVAFEQFYILTSGGPDNSTVTIVMTIFREAFSQFEMGSAAAMSVVLLIALVMMNVLQLRLVRKDESGETR</sequence>
<dbReference type="SUPFAM" id="SSF161098">
    <property type="entry name" value="MetI-like"/>
    <property type="match status" value="1"/>
</dbReference>
<feature type="transmembrane region" description="Helical" evidence="7">
    <location>
        <begin position="29"/>
        <end position="51"/>
    </location>
</feature>
<comment type="subcellular location">
    <subcellularLocation>
        <location evidence="1">Cell membrane</location>
        <topology evidence="1">Multi-pass membrane protein</topology>
    </subcellularLocation>
</comment>
<feature type="transmembrane region" description="Helical" evidence="7">
    <location>
        <begin position="231"/>
        <end position="252"/>
    </location>
</feature>
<evidence type="ECO:0000256" key="1">
    <source>
        <dbReference type="ARBA" id="ARBA00004651"/>
    </source>
</evidence>
<dbReference type="InterPro" id="IPR035906">
    <property type="entry name" value="MetI-like_sf"/>
</dbReference>
<dbReference type="InterPro" id="IPR051393">
    <property type="entry name" value="ABC_transporter_permease"/>
</dbReference>
<keyword evidence="4 7" id="KW-0812">Transmembrane</keyword>
<keyword evidence="2" id="KW-0813">Transport</keyword>
<evidence type="ECO:0000259" key="8">
    <source>
        <dbReference type="PROSITE" id="PS50928"/>
    </source>
</evidence>
<evidence type="ECO:0000313" key="9">
    <source>
        <dbReference type="EMBL" id="CAB4530093.1"/>
    </source>
</evidence>
<evidence type="ECO:0000256" key="6">
    <source>
        <dbReference type="ARBA" id="ARBA00023136"/>
    </source>
</evidence>
<keyword evidence="3" id="KW-1003">Cell membrane</keyword>
<evidence type="ECO:0000256" key="4">
    <source>
        <dbReference type="ARBA" id="ARBA00022692"/>
    </source>
</evidence>
<feature type="transmembrane region" description="Helical" evidence="7">
    <location>
        <begin position="126"/>
        <end position="147"/>
    </location>
</feature>